<feature type="region of interest" description="Disordered" evidence="1">
    <location>
        <begin position="79"/>
        <end position="100"/>
    </location>
</feature>
<dbReference type="RefSeq" id="XP_031933943.1">
    <property type="nucleotide sequence ID" value="XM_032064784.1"/>
</dbReference>
<dbReference type="GeneID" id="43649230"/>
<keyword evidence="3" id="KW-1185">Reference proteome</keyword>
<evidence type="ECO:0000313" key="2">
    <source>
        <dbReference type="EMBL" id="KAE8370862.1"/>
    </source>
</evidence>
<organism evidence="2 3">
    <name type="scientific">Aspergillus caelatus</name>
    <dbReference type="NCBI Taxonomy" id="61420"/>
    <lineage>
        <taxon>Eukaryota</taxon>
        <taxon>Fungi</taxon>
        <taxon>Dikarya</taxon>
        <taxon>Ascomycota</taxon>
        <taxon>Pezizomycotina</taxon>
        <taxon>Eurotiomycetes</taxon>
        <taxon>Eurotiomycetidae</taxon>
        <taxon>Eurotiales</taxon>
        <taxon>Aspergillaceae</taxon>
        <taxon>Aspergillus</taxon>
        <taxon>Aspergillus subgen. Circumdati</taxon>
    </lineage>
</organism>
<gene>
    <name evidence="2" type="ORF">BDV27DRAFT_119119</name>
</gene>
<evidence type="ECO:0000313" key="3">
    <source>
        <dbReference type="Proteomes" id="UP000326268"/>
    </source>
</evidence>
<dbReference type="EMBL" id="ML737563">
    <property type="protein sequence ID" value="KAE8370862.1"/>
    <property type="molecule type" value="Genomic_DNA"/>
</dbReference>
<proteinExistence type="predicted"/>
<evidence type="ECO:0000256" key="1">
    <source>
        <dbReference type="SAM" id="MobiDB-lite"/>
    </source>
</evidence>
<name>A0A5N7ALU9_9EURO</name>
<dbReference type="Proteomes" id="UP000326268">
    <property type="component" value="Unassembled WGS sequence"/>
</dbReference>
<accession>A0A5N7ALU9</accession>
<sequence>MPHYQLMIRTQNPAPYLGGLPGTDDGTVLEIAHQAGASGGHNLPAPRIFPPMYSVEVDVDSSAGTDDYKQKFQEAWLQGKDSEGEALPPASIQIWDADEE</sequence>
<dbReference type="AlphaFoldDB" id="A0A5N7ALU9"/>
<dbReference type="OrthoDB" id="4491059at2759"/>
<protein>
    <submittedName>
        <fullName evidence="2">Uncharacterized protein</fullName>
    </submittedName>
</protein>
<reference evidence="2 3" key="1">
    <citation type="submission" date="2019-04" db="EMBL/GenBank/DDBJ databases">
        <title>Friends and foes A comparative genomics studyof 23 Aspergillus species from section Flavi.</title>
        <authorList>
            <consortium name="DOE Joint Genome Institute"/>
            <person name="Kjaerbolling I."/>
            <person name="Vesth T."/>
            <person name="Frisvad J.C."/>
            <person name="Nybo J.L."/>
            <person name="Theobald S."/>
            <person name="Kildgaard S."/>
            <person name="Isbrandt T."/>
            <person name="Kuo A."/>
            <person name="Sato A."/>
            <person name="Lyhne E.K."/>
            <person name="Kogle M.E."/>
            <person name="Wiebenga A."/>
            <person name="Kun R.S."/>
            <person name="Lubbers R.J."/>
            <person name="Makela M.R."/>
            <person name="Barry K."/>
            <person name="Chovatia M."/>
            <person name="Clum A."/>
            <person name="Daum C."/>
            <person name="Haridas S."/>
            <person name="He G."/>
            <person name="LaButti K."/>
            <person name="Lipzen A."/>
            <person name="Mondo S."/>
            <person name="Riley R."/>
            <person name="Salamov A."/>
            <person name="Simmons B.A."/>
            <person name="Magnuson J.K."/>
            <person name="Henrissat B."/>
            <person name="Mortensen U.H."/>
            <person name="Larsen T.O."/>
            <person name="Devries R.P."/>
            <person name="Grigoriev I.V."/>
            <person name="Machida M."/>
            <person name="Baker S.E."/>
            <person name="Andersen M.R."/>
        </authorList>
    </citation>
    <scope>NUCLEOTIDE SEQUENCE [LARGE SCALE GENOMIC DNA]</scope>
    <source>
        <strain evidence="2 3">CBS 763.97</strain>
    </source>
</reference>